<evidence type="ECO:0000256" key="11">
    <source>
        <dbReference type="ARBA" id="ARBA00023180"/>
    </source>
</evidence>
<dbReference type="PROSITE" id="PS01186">
    <property type="entry name" value="EGF_2"/>
    <property type="match status" value="1"/>
</dbReference>
<dbReference type="PROSITE" id="PS01180">
    <property type="entry name" value="CUB"/>
    <property type="match status" value="1"/>
</dbReference>
<evidence type="ECO:0000256" key="5">
    <source>
        <dbReference type="ARBA" id="ARBA00022723"/>
    </source>
</evidence>
<dbReference type="InterPro" id="IPR006026">
    <property type="entry name" value="Peptidase_Metallo"/>
</dbReference>
<evidence type="ECO:0000256" key="2">
    <source>
        <dbReference type="ARBA" id="ARBA00022525"/>
    </source>
</evidence>
<dbReference type="PIRSF" id="PIRSF036365">
    <property type="entry name" value="Astacin_nematoda"/>
    <property type="match status" value="1"/>
</dbReference>
<dbReference type="PROSITE" id="PS50092">
    <property type="entry name" value="TSP1"/>
    <property type="match status" value="1"/>
</dbReference>
<evidence type="ECO:0000256" key="1">
    <source>
        <dbReference type="ARBA" id="ARBA00004613"/>
    </source>
</evidence>
<keyword evidence="9 14" id="KW-0482">Metalloprotease</keyword>
<dbReference type="Proteomes" id="UP000887574">
    <property type="component" value="Unplaced"/>
</dbReference>
<dbReference type="Pfam" id="PF00431">
    <property type="entry name" value="CUB"/>
    <property type="match status" value="1"/>
</dbReference>
<dbReference type="AlphaFoldDB" id="A0A915DET8"/>
<dbReference type="InterPro" id="IPR035914">
    <property type="entry name" value="Sperma_CUB_dom_sf"/>
</dbReference>
<dbReference type="Gene3D" id="2.20.100.10">
    <property type="entry name" value="Thrombospondin type-1 (TSP1) repeat"/>
    <property type="match status" value="1"/>
</dbReference>
<keyword evidence="7 14" id="KW-0378">Hydrolase</keyword>
<organism evidence="19 20">
    <name type="scientific">Ditylenchus dipsaci</name>
    <dbReference type="NCBI Taxonomy" id="166011"/>
    <lineage>
        <taxon>Eukaryota</taxon>
        <taxon>Metazoa</taxon>
        <taxon>Ecdysozoa</taxon>
        <taxon>Nematoda</taxon>
        <taxon>Chromadorea</taxon>
        <taxon>Rhabditida</taxon>
        <taxon>Tylenchina</taxon>
        <taxon>Tylenchomorpha</taxon>
        <taxon>Sphaerularioidea</taxon>
        <taxon>Anguinidae</taxon>
        <taxon>Anguininae</taxon>
        <taxon>Ditylenchus</taxon>
    </lineage>
</organism>
<evidence type="ECO:0000256" key="9">
    <source>
        <dbReference type="ARBA" id="ARBA00023049"/>
    </source>
</evidence>
<evidence type="ECO:0000259" key="17">
    <source>
        <dbReference type="PROSITE" id="PS50026"/>
    </source>
</evidence>
<evidence type="ECO:0000256" key="13">
    <source>
        <dbReference type="PROSITE-ProRule" id="PRU00076"/>
    </source>
</evidence>
<keyword evidence="19" id="KW-1185">Reference proteome</keyword>
<dbReference type="SMART" id="SM00235">
    <property type="entry name" value="ZnMc"/>
    <property type="match status" value="1"/>
</dbReference>
<feature type="domain" description="CUB" evidence="16">
    <location>
        <begin position="323"/>
        <end position="437"/>
    </location>
</feature>
<dbReference type="CDD" id="cd04280">
    <property type="entry name" value="ZnMc_astacin_like"/>
    <property type="match status" value="1"/>
</dbReference>
<dbReference type="InterPro" id="IPR017050">
    <property type="entry name" value="Metallopeptidase_nem"/>
</dbReference>
<evidence type="ECO:0000256" key="12">
    <source>
        <dbReference type="PIRNR" id="PIRNR036365"/>
    </source>
</evidence>
<dbReference type="GO" id="GO:0008270">
    <property type="term" value="F:zinc ion binding"/>
    <property type="evidence" value="ECO:0007669"/>
    <property type="project" value="UniProtKB-UniRule"/>
</dbReference>
<dbReference type="InterPro" id="IPR000884">
    <property type="entry name" value="TSP1_rpt"/>
</dbReference>
<dbReference type="Gene3D" id="3.40.390.10">
    <property type="entry name" value="Collagenase (Catalytic Domain)"/>
    <property type="match status" value="1"/>
</dbReference>
<keyword evidence="4 14" id="KW-0645">Protease</keyword>
<evidence type="ECO:0000256" key="10">
    <source>
        <dbReference type="ARBA" id="ARBA00023157"/>
    </source>
</evidence>
<dbReference type="PANTHER" id="PTHR10127">
    <property type="entry name" value="DISCOIDIN, CUB, EGF, LAMININ , AND ZINC METALLOPROTEASE DOMAIN CONTAINING"/>
    <property type="match status" value="1"/>
</dbReference>
<evidence type="ECO:0000259" key="18">
    <source>
        <dbReference type="PROSITE" id="PS51864"/>
    </source>
</evidence>
<dbReference type="InterPro" id="IPR034035">
    <property type="entry name" value="Astacin-like_dom"/>
</dbReference>
<evidence type="ECO:0000256" key="4">
    <source>
        <dbReference type="ARBA" id="ARBA00022670"/>
    </source>
</evidence>
<keyword evidence="11" id="KW-0325">Glycoprotein</keyword>
<dbReference type="InterPro" id="IPR000742">
    <property type="entry name" value="EGF"/>
</dbReference>
<keyword evidence="2 12" id="KW-0964">Secreted</keyword>
<keyword evidence="10 13" id="KW-1015">Disulfide bond</keyword>
<dbReference type="SMART" id="SM00209">
    <property type="entry name" value="TSP1"/>
    <property type="match status" value="1"/>
</dbReference>
<evidence type="ECO:0000313" key="20">
    <source>
        <dbReference type="WBParaSite" id="jg18828.1"/>
    </source>
</evidence>
<evidence type="ECO:0000256" key="8">
    <source>
        <dbReference type="ARBA" id="ARBA00022833"/>
    </source>
</evidence>
<reference evidence="20" key="1">
    <citation type="submission" date="2022-11" db="UniProtKB">
        <authorList>
            <consortium name="WormBaseParasite"/>
        </authorList>
    </citation>
    <scope>IDENTIFICATION</scope>
</reference>
<dbReference type="SUPFAM" id="SSF49854">
    <property type="entry name" value="Spermadhesin, CUB domain"/>
    <property type="match status" value="1"/>
</dbReference>
<dbReference type="InterPro" id="IPR001506">
    <property type="entry name" value="Peptidase_M12A"/>
</dbReference>
<dbReference type="GO" id="GO:0006508">
    <property type="term" value="P:proteolysis"/>
    <property type="evidence" value="ECO:0007669"/>
    <property type="project" value="UniProtKB-KW"/>
</dbReference>
<dbReference type="InterPro" id="IPR024079">
    <property type="entry name" value="MetalloPept_cat_dom_sf"/>
</dbReference>
<feature type="disulfide bond" evidence="13">
    <location>
        <begin position="305"/>
        <end position="314"/>
    </location>
</feature>
<dbReference type="WBParaSite" id="jg18828.1">
    <property type="protein sequence ID" value="jg18828.1"/>
    <property type="gene ID" value="jg18828"/>
</dbReference>
<accession>A0A915DET8</accession>
<comment type="cofactor">
    <cofactor evidence="14 15">
        <name>Zn(2+)</name>
        <dbReference type="ChEBI" id="CHEBI:29105"/>
    </cofactor>
    <text evidence="14 15">Binds 1 zinc ion per subunit.</text>
</comment>
<proteinExistence type="predicted"/>
<keyword evidence="3 13" id="KW-0245">EGF-like domain</keyword>
<dbReference type="CDD" id="cd00041">
    <property type="entry name" value="CUB"/>
    <property type="match status" value="1"/>
</dbReference>
<evidence type="ECO:0000313" key="19">
    <source>
        <dbReference type="Proteomes" id="UP000887574"/>
    </source>
</evidence>
<dbReference type="Pfam" id="PF01400">
    <property type="entry name" value="Astacin"/>
    <property type="match status" value="1"/>
</dbReference>
<dbReference type="PROSITE" id="PS00022">
    <property type="entry name" value="EGF_1"/>
    <property type="match status" value="1"/>
</dbReference>
<dbReference type="Gene3D" id="2.60.120.290">
    <property type="entry name" value="Spermadhesin, CUB domain"/>
    <property type="match status" value="1"/>
</dbReference>
<evidence type="ECO:0000256" key="14">
    <source>
        <dbReference type="PROSITE-ProRule" id="PRU01211"/>
    </source>
</evidence>
<feature type="binding site" evidence="14">
    <location>
        <position position="175"/>
    </location>
    <ligand>
        <name>Zn(2+)</name>
        <dbReference type="ChEBI" id="CHEBI:29105"/>
        <note>catalytic</note>
    </ligand>
</feature>
<keyword evidence="8 14" id="KW-0862">Zinc</keyword>
<comment type="caution">
    <text evidence="13">Lacks conserved residue(s) required for the propagation of feature annotation.</text>
</comment>
<comment type="subcellular location">
    <subcellularLocation>
        <location evidence="1 12">Secreted</location>
    </subcellularLocation>
</comment>
<keyword evidence="5 14" id="KW-0479">Metal-binding</keyword>
<dbReference type="SMART" id="SM00042">
    <property type="entry name" value="CUB"/>
    <property type="match status" value="1"/>
</dbReference>
<feature type="active site" evidence="14">
    <location>
        <position position="176"/>
    </location>
</feature>
<feature type="domain" description="Peptidase M12A" evidence="18">
    <location>
        <begin position="86"/>
        <end position="280"/>
    </location>
</feature>
<dbReference type="PANTHER" id="PTHR10127:SF810">
    <property type="entry name" value="ZINC METALLOPROTEINASE NAS-38"/>
    <property type="match status" value="1"/>
</dbReference>
<feature type="domain" description="EGF-like" evidence="17">
    <location>
        <begin position="275"/>
        <end position="315"/>
    </location>
</feature>
<name>A0A915DET8_9BILA</name>
<dbReference type="PROSITE" id="PS50026">
    <property type="entry name" value="EGF_3"/>
    <property type="match status" value="1"/>
</dbReference>
<evidence type="ECO:0000256" key="6">
    <source>
        <dbReference type="ARBA" id="ARBA00022729"/>
    </source>
</evidence>
<dbReference type="SUPFAM" id="SSF55486">
    <property type="entry name" value="Metalloproteases ('zincins'), catalytic domain"/>
    <property type="match status" value="1"/>
</dbReference>
<feature type="disulfide bond" evidence="13">
    <location>
        <begin position="279"/>
        <end position="289"/>
    </location>
</feature>
<dbReference type="GO" id="GO:0018996">
    <property type="term" value="P:molting cycle, collagen and cuticulin-based cuticle"/>
    <property type="evidence" value="ECO:0007669"/>
    <property type="project" value="InterPro"/>
</dbReference>
<keyword evidence="6" id="KW-0732">Signal</keyword>
<dbReference type="PROSITE" id="PS51864">
    <property type="entry name" value="ASTACIN"/>
    <property type="match status" value="1"/>
</dbReference>
<feature type="binding site" evidence="14">
    <location>
        <position position="179"/>
    </location>
    <ligand>
        <name>Zn(2+)</name>
        <dbReference type="ChEBI" id="CHEBI:29105"/>
        <note>catalytic</note>
    </ligand>
</feature>
<dbReference type="PRINTS" id="PR00480">
    <property type="entry name" value="ASTACIN"/>
</dbReference>
<protein>
    <recommendedName>
        <fullName evidence="12">Zinc metalloproteinase</fullName>
    </recommendedName>
</protein>
<evidence type="ECO:0000256" key="15">
    <source>
        <dbReference type="RuleBase" id="RU361183"/>
    </source>
</evidence>
<evidence type="ECO:0000256" key="7">
    <source>
        <dbReference type="ARBA" id="ARBA00022801"/>
    </source>
</evidence>
<feature type="binding site" evidence="14">
    <location>
        <position position="185"/>
    </location>
    <ligand>
        <name>Zn(2+)</name>
        <dbReference type="ChEBI" id="CHEBI:29105"/>
        <note>catalytic</note>
    </ligand>
</feature>
<dbReference type="GO" id="GO:0005576">
    <property type="term" value="C:extracellular region"/>
    <property type="evidence" value="ECO:0007669"/>
    <property type="project" value="UniProtKB-SubCell"/>
</dbReference>
<dbReference type="GO" id="GO:0004222">
    <property type="term" value="F:metalloendopeptidase activity"/>
    <property type="evidence" value="ECO:0007669"/>
    <property type="project" value="UniProtKB-UniRule"/>
</dbReference>
<dbReference type="InterPro" id="IPR036383">
    <property type="entry name" value="TSP1_rpt_sf"/>
</dbReference>
<sequence length="617" mass="68878">MDARVLVWDLTIREVLQNDAILLAYDDATHYKHNQESKPHHDELRVNNPDEYYQGDVDLTKWQALKLQTQILDSLGDESTTKRHKRKIGKRWDKRKPIIYDFADSIPAETRDKIKQALNIWQKGTCLRFKEGGPDVDRLEFFDGGGCSSFVGKTGGTQGISISTPGCDQVGIIAHEIGHALALFHEQARPDQLENIAIHYQNIPVSRWNNFHPVTDNQAATFGLPYDTGSVMHYGAYGFSSDPYRPTISTIDRNFQTTIGQRTEPSFLDIQSINEAYKCRENCKNSLSCLHGGYPHPNNCYTCLCPAGFQGQFCELVVTNTLCGGIITASTTPTHIQTPNYPNPFPHGQACIWLLQAPPTGHLFLQFIDNFHYQCEDTCDKSFVEVKTGPDFRPTGYRFCCSVVPSQVFQSGEQEMLIMHFANDQVSTGFRAKVWTDKEVVQPHLPSTAMPTTTDELTTPSTTTIFYLTPTTTILPVWPFTLFGTSSISPFTLPGEATTLSPFTTPGAGILTALVTSSAGSSITDQKCICQGWTEWSACSQMCGGCGKRSRKRECASVENCQVEEKRTCNFQACPQGTNFLFNNSEFHILWKSCCVGLFRSKDQCTALENGENAFLR</sequence>
<evidence type="ECO:0000259" key="16">
    <source>
        <dbReference type="PROSITE" id="PS01180"/>
    </source>
</evidence>
<evidence type="ECO:0000256" key="3">
    <source>
        <dbReference type="ARBA" id="ARBA00022536"/>
    </source>
</evidence>
<dbReference type="InterPro" id="IPR000859">
    <property type="entry name" value="CUB_dom"/>
</dbReference>